<reference evidence="3" key="1">
    <citation type="journal article" date="2005" name="Nature">
        <title>The map-based sequence of the rice genome.</title>
        <authorList>
            <consortium name="International rice genome sequencing project (IRGSP)"/>
            <person name="Matsumoto T."/>
            <person name="Wu J."/>
            <person name="Kanamori H."/>
            <person name="Katayose Y."/>
            <person name="Fujisawa M."/>
            <person name="Namiki N."/>
            <person name="Mizuno H."/>
            <person name="Yamamoto K."/>
            <person name="Antonio B.A."/>
            <person name="Baba T."/>
            <person name="Sakata K."/>
            <person name="Nagamura Y."/>
            <person name="Aoki H."/>
            <person name="Arikawa K."/>
            <person name="Arita K."/>
            <person name="Bito T."/>
            <person name="Chiden Y."/>
            <person name="Fujitsuka N."/>
            <person name="Fukunaka R."/>
            <person name="Hamada M."/>
            <person name="Harada C."/>
            <person name="Hayashi A."/>
            <person name="Hijishita S."/>
            <person name="Honda M."/>
            <person name="Hosokawa S."/>
            <person name="Ichikawa Y."/>
            <person name="Idonuma A."/>
            <person name="Iijima M."/>
            <person name="Ikeda M."/>
            <person name="Ikeno M."/>
            <person name="Ito K."/>
            <person name="Ito S."/>
            <person name="Ito T."/>
            <person name="Ito Y."/>
            <person name="Ito Y."/>
            <person name="Iwabuchi A."/>
            <person name="Kamiya K."/>
            <person name="Karasawa W."/>
            <person name="Kurita K."/>
            <person name="Katagiri S."/>
            <person name="Kikuta A."/>
            <person name="Kobayashi H."/>
            <person name="Kobayashi N."/>
            <person name="Machita K."/>
            <person name="Maehara T."/>
            <person name="Masukawa M."/>
            <person name="Mizubayashi T."/>
            <person name="Mukai Y."/>
            <person name="Nagasaki H."/>
            <person name="Nagata Y."/>
            <person name="Naito S."/>
            <person name="Nakashima M."/>
            <person name="Nakama Y."/>
            <person name="Nakamichi Y."/>
            <person name="Nakamura M."/>
            <person name="Meguro A."/>
            <person name="Negishi M."/>
            <person name="Ohta I."/>
            <person name="Ohta T."/>
            <person name="Okamoto M."/>
            <person name="Ono N."/>
            <person name="Saji S."/>
            <person name="Sakaguchi M."/>
            <person name="Sakai K."/>
            <person name="Shibata M."/>
            <person name="Shimokawa T."/>
            <person name="Song J."/>
            <person name="Takazaki Y."/>
            <person name="Terasawa K."/>
            <person name="Tsugane M."/>
            <person name="Tsuji K."/>
            <person name="Ueda S."/>
            <person name="Waki K."/>
            <person name="Yamagata H."/>
            <person name="Yamamoto M."/>
            <person name="Yamamoto S."/>
            <person name="Yamane H."/>
            <person name="Yoshiki S."/>
            <person name="Yoshihara R."/>
            <person name="Yukawa K."/>
            <person name="Zhong H."/>
            <person name="Yano M."/>
            <person name="Yuan Q."/>
            <person name="Ouyang S."/>
            <person name="Liu J."/>
            <person name="Jones K.M."/>
            <person name="Gansberger K."/>
            <person name="Moffat K."/>
            <person name="Hill J."/>
            <person name="Bera J."/>
            <person name="Fadrosh D."/>
            <person name="Jin S."/>
            <person name="Johri S."/>
            <person name="Kim M."/>
            <person name="Overton L."/>
            <person name="Reardon M."/>
            <person name="Tsitrin T."/>
            <person name="Vuong H."/>
            <person name="Weaver B."/>
            <person name="Ciecko A."/>
            <person name="Tallon L."/>
            <person name="Jackson J."/>
            <person name="Pai G."/>
            <person name="Aken S.V."/>
            <person name="Utterback T."/>
            <person name="Reidmuller S."/>
            <person name="Feldblyum T."/>
            <person name="Hsiao J."/>
            <person name="Zismann V."/>
            <person name="Iobst S."/>
            <person name="de Vazeille A.R."/>
            <person name="Buell C.R."/>
            <person name="Ying K."/>
            <person name="Li Y."/>
            <person name="Lu T."/>
            <person name="Huang Y."/>
            <person name="Zhao Q."/>
            <person name="Feng Q."/>
            <person name="Zhang L."/>
            <person name="Zhu J."/>
            <person name="Weng Q."/>
            <person name="Mu J."/>
            <person name="Lu Y."/>
            <person name="Fan D."/>
            <person name="Liu Y."/>
            <person name="Guan J."/>
            <person name="Zhang Y."/>
            <person name="Yu S."/>
            <person name="Liu X."/>
            <person name="Zhang Y."/>
            <person name="Hong G."/>
            <person name="Han B."/>
            <person name="Choisne N."/>
            <person name="Demange N."/>
            <person name="Orjeda G."/>
            <person name="Samain S."/>
            <person name="Cattolico L."/>
            <person name="Pelletier E."/>
            <person name="Couloux A."/>
            <person name="Segurens B."/>
            <person name="Wincker P."/>
            <person name="D'Hont A."/>
            <person name="Scarpelli C."/>
            <person name="Weissenbach J."/>
            <person name="Salanoubat M."/>
            <person name="Quetier F."/>
            <person name="Yu Y."/>
            <person name="Kim H.R."/>
            <person name="Rambo T."/>
            <person name="Currie J."/>
            <person name="Collura K."/>
            <person name="Luo M."/>
            <person name="Yang T."/>
            <person name="Ammiraju J.S.S."/>
            <person name="Engler F."/>
            <person name="Soderlund C."/>
            <person name="Wing R.A."/>
            <person name="Palmer L.E."/>
            <person name="de la Bastide M."/>
            <person name="Spiegel L."/>
            <person name="Nascimento L."/>
            <person name="Zutavern T."/>
            <person name="O'Shaughnessy A."/>
            <person name="Dike S."/>
            <person name="Dedhia N."/>
            <person name="Preston R."/>
            <person name="Balija V."/>
            <person name="McCombie W.R."/>
            <person name="Chow T."/>
            <person name="Chen H."/>
            <person name="Chung M."/>
            <person name="Chen C."/>
            <person name="Shaw J."/>
            <person name="Wu H."/>
            <person name="Hsiao K."/>
            <person name="Chao Y."/>
            <person name="Chu M."/>
            <person name="Cheng C."/>
            <person name="Hour A."/>
            <person name="Lee P."/>
            <person name="Lin S."/>
            <person name="Lin Y."/>
            <person name="Liou J."/>
            <person name="Liu S."/>
            <person name="Hsing Y."/>
            <person name="Raghuvanshi S."/>
            <person name="Mohanty A."/>
            <person name="Bharti A.K."/>
            <person name="Gaur A."/>
            <person name="Gupta V."/>
            <person name="Kumar D."/>
            <person name="Ravi V."/>
            <person name="Vij S."/>
            <person name="Kapur A."/>
            <person name="Khurana P."/>
            <person name="Khurana P."/>
            <person name="Khurana J.P."/>
            <person name="Tyagi A.K."/>
            <person name="Gaikwad K."/>
            <person name="Singh A."/>
            <person name="Dalal V."/>
            <person name="Srivastava S."/>
            <person name="Dixit A."/>
            <person name="Pal A.K."/>
            <person name="Ghazi I.A."/>
            <person name="Yadav M."/>
            <person name="Pandit A."/>
            <person name="Bhargava A."/>
            <person name="Sureshbabu K."/>
            <person name="Batra K."/>
            <person name="Sharma T.R."/>
            <person name="Mohapatra T."/>
            <person name="Singh N.K."/>
            <person name="Messing J."/>
            <person name="Nelson A.B."/>
            <person name="Fuks G."/>
            <person name="Kavchok S."/>
            <person name="Keizer G."/>
            <person name="Linton E."/>
            <person name="Llaca V."/>
            <person name="Song R."/>
            <person name="Tanyolac B."/>
            <person name="Young S."/>
            <person name="Ho-Il K."/>
            <person name="Hahn J.H."/>
            <person name="Sangsakoo G."/>
            <person name="Vanavichit A."/>
            <person name="de Mattos Luiz.A.T."/>
            <person name="Zimmer P.D."/>
            <person name="Malone G."/>
            <person name="Dellagostin O."/>
            <person name="de Oliveira A.C."/>
            <person name="Bevan M."/>
            <person name="Bancroft I."/>
            <person name="Minx P."/>
            <person name="Cordum H."/>
            <person name="Wilson R."/>
            <person name="Cheng Z."/>
            <person name="Jin W."/>
            <person name="Jiang J."/>
            <person name="Leong S.A."/>
            <person name="Iwama H."/>
            <person name="Gojobori T."/>
            <person name="Itoh T."/>
            <person name="Niimura Y."/>
            <person name="Fujii Y."/>
            <person name="Habara T."/>
            <person name="Sakai H."/>
            <person name="Sato Y."/>
            <person name="Wilson G."/>
            <person name="Kumar K."/>
            <person name="McCouch S."/>
            <person name="Juretic N."/>
            <person name="Hoen D."/>
            <person name="Wright S."/>
            <person name="Bruskiewich R."/>
            <person name="Bureau T."/>
            <person name="Miyao A."/>
            <person name="Hirochika H."/>
            <person name="Nishikawa T."/>
            <person name="Kadowaki K."/>
            <person name="Sugiura M."/>
            <person name="Burr B."/>
            <person name="Sasaki T."/>
        </authorList>
    </citation>
    <scope>NUCLEOTIDE SEQUENCE [LARGE SCALE GENOMIC DNA]</scope>
    <source>
        <strain evidence="3">cv. Nipponbare</strain>
    </source>
</reference>
<feature type="non-terminal residue" evidence="2">
    <location>
        <position position="1"/>
    </location>
</feature>
<accession>A0A0P0V5U2</accession>
<keyword evidence="3" id="KW-1185">Reference proteome</keyword>
<reference evidence="2 3" key="3">
    <citation type="journal article" date="2013" name="Rice">
        <title>Improvement of the Oryza sativa Nipponbare reference genome using next generation sequence and optical map data.</title>
        <authorList>
            <person name="Kawahara Y."/>
            <person name="de la Bastide M."/>
            <person name="Hamilton J.P."/>
            <person name="Kanamori H."/>
            <person name="McCombie W.R."/>
            <person name="Ouyang S."/>
            <person name="Schwartz D.C."/>
            <person name="Tanaka T."/>
            <person name="Wu J."/>
            <person name="Zhou S."/>
            <person name="Childs K.L."/>
            <person name="Davidson R.M."/>
            <person name="Lin H."/>
            <person name="Quesada-Ocampo L."/>
            <person name="Vaillancourt B."/>
            <person name="Sakai H."/>
            <person name="Lee S.S."/>
            <person name="Kim J."/>
            <person name="Numa H."/>
            <person name="Itoh T."/>
            <person name="Buell C.R."/>
            <person name="Matsumoto T."/>
        </authorList>
    </citation>
    <scope>NUCLEOTIDE SEQUENCE [LARGE SCALE GENOMIC DNA]</scope>
    <source>
        <strain evidence="3">cv. Nipponbare</strain>
    </source>
</reference>
<dbReference type="ExpressionAtlas" id="A0A0P0V5U2">
    <property type="expression patterns" value="baseline and differential"/>
</dbReference>
<dbReference type="EMBL" id="AP014957">
    <property type="protein sequence ID" value="BAS73398.1"/>
    <property type="molecule type" value="Genomic_DNA"/>
</dbReference>
<protein>
    <submittedName>
        <fullName evidence="2">Os01g0645200 protein</fullName>
    </submittedName>
</protein>
<dbReference type="Proteomes" id="UP000059680">
    <property type="component" value="Chromosome 1"/>
</dbReference>
<dbReference type="AlphaFoldDB" id="A0A0P0V5U2"/>
<feature type="region of interest" description="Disordered" evidence="1">
    <location>
        <begin position="1"/>
        <end position="60"/>
    </location>
</feature>
<name>A0A0P0V5U2_ORYSJ</name>
<organism evidence="2 3">
    <name type="scientific">Oryza sativa subsp. japonica</name>
    <name type="common">Rice</name>
    <dbReference type="NCBI Taxonomy" id="39947"/>
    <lineage>
        <taxon>Eukaryota</taxon>
        <taxon>Viridiplantae</taxon>
        <taxon>Streptophyta</taxon>
        <taxon>Embryophyta</taxon>
        <taxon>Tracheophyta</taxon>
        <taxon>Spermatophyta</taxon>
        <taxon>Magnoliopsida</taxon>
        <taxon>Liliopsida</taxon>
        <taxon>Poales</taxon>
        <taxon>Poaceae</taxon>
        <taxon>BOP clade</taxon>
        <taxon>Oryzoideae</taxon>
        <taxon>Oryzeae</taxon>
        <taxon>Oryzinae</taxon>
        <taxon>Oryza</taxon>
        <taxon>Oryza sativa</taxon>
    </lineage>
</organism>
<evidence type="ECO:0000256" key="1">
    <source>
        <dbReference type="SAM" id="MobiDB-lite"/>
    </source>
</evidence>
<reference evidence="2 3" key="2">
    <citation type="journal article" date="2013" name="Plant Cell Physiol.">
        <title>Rice Annotation Project Database (RAP-DB): an integrative and interactive database for rice genomics.</title>
        <authorList>
            <person name="Sakai H."/>
            <person name="Lee S.S."/>
            <person name="Tanaka T."/>
            <person name="Numa H."/>
            <person name="Kim J."/>
            <person name="Kawahara Y."/>
            <person name="Wakimoto H."/>
            <person name="Yang C.C."/>
            <person name="Iwamoto M."/>
            <person name="Abe T."/>
            <person name="Yamada Y."/>
            <person name="Muto A."/>
            <person name="Inokuchi H."/>
            <person name="Ikemura T."/>
            <person name="Matsumoto T."/>
            <person name="Sasaki T."/>
            <person name="Itoh T."/>
        </authorList>
    </citation>
    <scope>NUCLEOTIDE SEQUENCE [LARGE SCALE GENOMIC DNA]</scope>
    <source>
        <strain evidence="3">cv. Nipponbare</strain>
    </source>
</reference>
<feature type="compositionally biased region" description="Polar residues" evidence="1">
    <location>
        <begin position="20"/>
        <end position="29"/>
    </location>
</feature>
<evidence type="ECO:0000313" key="3">
    <source>
        <dbReference type="Proteomes" id="UP000059680"/>
    </source>
</evidence>
<dbReference type="Gramene" id="Os01t0645200-01">
    <property type="protein sequence ID" value="Os01t0645200-01"/>
    <property type="gene ID" value="Os01g0645200"/>
</dbReference>
<gene>
    <name evidence="2" type="ordered locus">Os01g0645200</name>
    <name evidence="2" type="ORF">OSNPB_010645200</name>
</gene>
<feature type="compositionally biased region" description="Pro residues" evidence="1">
    <location>
        <begin position="32"/>
        <end position="46"/>
    </location>
</feature>
<feature type="compositionally biased region" description="Low complexity" evidence="1">
    <location>
        <begin position="1"/>
        <end position="16"/>
    </location>
</feature>
<proteinExistence type="predicted"/>
<evidence type="ECO:0000313" key="2">
    <source>
        <dbReference type="EMBL" id="BAS73398.1"/>
    </source>
</evidence>
<sequence length="177" mass="19411">TLLPPTSATSGTPPAAVTHVSLSRPASSTWRRPPPALLAPWRPSPEPSARGRTPLSPPPPSARLLVSVRRSLEPVWRRLLLLFFFPFHPSELDVGLYAGGGLGIVCSMPSYGRKEKEEWGLTIASAPATTAAPALRYVPYEHLVDVYWVRGIAFLRSWITQLQKRSGFDLVNTNCVC</sequence>